<gene>
    <name evidence="2" type="ORF">OSTQU699_LOCUS7784</name>
</gene>
<name>A0A8S1J4S7_9CHLO</name>
<reference evidence="2" key="1">
    <citation type="submission" date="2020-12" db="EMBL/GenBank/DDBJ databases">
        <authorList>
            <person name="Iha C."/>
        </authorList>
    </citation>
    <scope>NUCLEOTIDE SEQUENCE</scope>
</reference>
<dbReference type="Proteomes" id="UP000708148">
    <property type="component" value="Unassembled WGS sequence"/>
</dbReference>
<organism evidence="2 3">
    <name type="scientific">Ostreobium quekettii</name>
    <dbReference type="NCBI Taxonomy" id="121088"/>
    <lineage>
        <taxon>Eukaryota</taxon>
        <taxon>Viridiplantae</taxon>
        <taxon>Chlorophyta</taxon>
        <taxon>core chlorophytes</taxon>
        <taxon>Ulvophyceae</taxon>
        <taxon>TCBD clade</taxon>
        <taxon>Bryopsidales</taxon>
        <taxon>Ostreobineae</taxon>
        <taxon>Ostreobiaceae</taxon>
        <taxon>Ostreobium</taxon>
    </lineage>
</organism>
<dbReference type="EMBL" id="CAJHUC010001826">
    <property type="protein sequence ID" value="CAD7702427.1"/>
    <property type="molecule type" value="Genomic_DNA"/>
</dbReference>
<accession>A0A8S1J4S7</accession>
<keyword evidence="1" id="KW-0472">Membrane</keyword>
<feature type="transmembrane region" description="Helical" evidence="1">
    <location>
        <begin position="21"/>
        <end position="43"/>
    </location>
</feature>
<evidence type="ECO:0000256" key="1">
    <source>
        <dbReference type="SAM" id="Phobius"/>
    </source>
</evidence>
<comment type="caution">
    <text evidence="2">The sequence shown here is derived from an EMBL/GenBank/DDBJ whole genome shotgun (WGS) entry which is preliminary data.</text>
</comment>
<keyword evidence="3" id="KW-1185">Reference proteome</keyword>
<keyword evidence="1" id="KW-1133">Transmembrane helix</keyword>
<dbReference type="AlphaFoldDB" id="A0A8S1J4S7"/>
<evidence type="ECO:0000313" key="2">
    <source>
        <dbReference type="EMBL" id="CAD7702427.1"/>
    </source>
</evidence>
<sequence length="110" mass="11580">MAMPRIRRDGPGSGVSVRRQLFALIIAPMDCAAHVLTLLTGGGDLVALPQRKMGCGDGLPRCVLFMANTSVQLKGGGFVIHCIQLLGRVACGTEVMPRLTLYSSVVSLIG</sequence>
<protein>
    <submittedName>
        <fullName evidence="2">Uncharacterized protein</fullName>
    </submittedName>
</protein>
<proteinExistence type="predicted"/>
<evidence type="ECO:0000313" key="3">
    <source>
        <dbReference type="Proteomes" id="UP000708148"/>
    </source>
</evidence>
<keyword evidence="1" id="KW-0812">Transmembrane</keyword>